<accession>A0A3E4M094</accession>
<proteinExistence type="predicted"/>
<comment type="caution">
    <text evidence="1">The sequence shown here is derived from an EMBL/GenBank/DDBJ whole genome shotgun (WGS) entry which is preliminary data.</text>
</comment>
<dbReference type="EMBL" id="QSQN01000001">
    <property type="protein sequence ID" value="RGK43046.1"/>
    <property type="molecule type" value="Genomic_DNA"/>
</dbReference>
<name>A0A3E4M094_9FIRM</name>
<protein>
    <submittedName>
        <fullName evidence="1">Uncharacterized protein</fullName>
    </submittedName>
</protein>
<dbReference type="RefSeq" id="WP_023923024.1">
    <property type="nucleotide sequence ID" value="NZ_CAJMJQ010000001.1"/>
</dbReference>
<sequence length="287" mass="34169">MNRKALILYIRDLRDLEIAARRIEKLYQEEKKDYEQVLDSLENGKFMSEIEEPIFGVLMGCGVCFLMGYFCNWLKKLVALQLWNYCFFGVAIFFWFMGIVFLFAVISGVLENSRKRDEAQKNNAREEKRIADNQELINQVKSNWKKKETYIQSEYRKVYELKKNYYDQNILAKPYRNLPALIYIYDYMSTSSASLSETLLHEHIDYGIKKIVERLDYIIKQNQAIIFNQHRQEARNQTMIDQNQKMLSTLRRTEANTEQTAQYAKLSANYSRTCAYFSMANYLEKNF</sequence>
<organism evidence="1 2">
    <name type="scientific">[Ruminococcus] lactaris</name>
    <dbReference type="NCBI Taxonomy" id="46228"/>
    <lineage>
        <taxon>Bacteria</taxon>
        <taxon>Bacillati</taxon>
        <taxon>Bacillota</taxon>
        <taxon>Clostridia</taxon>
        <taxon>Lachnospirales</taxon>
        <taxon>Lachnospiraceae</taxon>
        <taxon>Mediterraneibacter</taxon>
    </lineage>
</organism>
<evidence type="ECO:0000313" key="1">
    <source>
        <dbReference type="EMBL" id="RGK43046.1"/>
    </source>
</evidence>
<gene>
    <name evidence="1" type="ORF">DXD17_00685</name>
</gene>
<dbReference type="AlphaFoldDB" id="A0A3E4M094"/>
<reference evidence="1 2" key="1">
    <citation type="submission" date="2018-08" db="EMBL/GenBank/DDBJ databases">
        <title>A genome reference for cultivated species of the human gut microbiota.</title>
        <authorList>
            <person name="Zou Y."/>
            <person name="Xue W."/>
            <person name="Luo G."/>
        </authorList>
    </citation>
    <scope>NUCLEOTIDE SEQUENCE [LARGE SCALE GENOMIC DNA]</scope>
    <source>
        <strain evidence="1 2">TF11-7</strain>
    </source>
</reference>
<evidence type="ECO:0000313" key="2">
    <source>
        <dbReference type="Proteomes" id="UP000260793"/>
    </source>
</evidence>
<dbReference type="Proteomes" id="UP000260793">
    <property type="component" value="Unassembled WGS sequence"/>
</dbReference>